<feature type="transmembrane region" description="Helical" evidence="1">
    <location>
        <begin position="68"/>
        <end position="86"/>
    </location>
</feature>
<dbReference type="EMBL" id="CP048104">
    <property type="protein sequence ID" value="QKG84400.1"/>
    <property type="molecule type" value="Genomic_DNA"/>
</dbReference>
<sequence>MKQKEDSQVDLKVQPSTKGTEELTRGVRIFRIAFACLATIFAVCIIVQIFIAGLAVFVSPVNWMRHRMFAHLFNALPLIMLILSFVGRLPRKISWKSFGLFVLMYTMYITANITVILPFAAAVHPLIAMLLFWVSISIVMKAWSLAIKRIR</sequence>
<accession>A0A7D3Y0F6</accession>
<feature type="transmembrane region" description="Helical" evidence="1">
    <location>
        <begin position="32"/>
        <end position="56"/>
    </location>
</feature>
<reference evidence="2 3" key="1">
    <citation type="submission" date="2020-01" db="EMBL/GenBank/DDBJ databases">
        <authorList>
            <person name="Gulvik C.A."/>
            <person name="Batra D.G."/>
        </authorList>
    </citation>
    <scope>NUCLEOTIDE SEQUENCE [LARGE SCALE GENOMIC DNA]</scope>
    <source>
        <strain evidence="2 3">W9323</strain>
    </source>
</reference>
<keyword evidence="1" id="KW-1133">Transmembrane helix</keyword>
<dbReference type="AlphaFoldDB" id="A0A7D3Y0F6"/>
<dbReference type="KEGG" id="kpul:GXN76_07850"/>
<dbReference type="Pfam" id="PF19728">
    <property type="entry name" value="DUF6220"/>
    <property type="match status" value="1"/>
</dbReference>
<evidence type="ECO:0000256" key="1">
    <source>
        <dbReference type="SAM" id="Phobius"/>
    </source>
</evidence>
<dbReference type="Proteomes" id="UP000503088">
    <property type="component" value="Chromosome"/>
</dbReference>
<protein>
    <submittedName>
        <fullName evidence="2">Uncharacterized protein</fullName>
    </submittedName>
</protein>
<keyword evidence="1" id="KW-0812">Transmembrane</keyword>
<dbReference type="RefSeq" id="WP_173222056.1">
    <property type="nucleotide sequence ID" value="NZ_CP048104.1"/>
</dbReference>
<proteinExistence type="predicted"/>
<name>A0A7D3Y0F6_9BACL</name>
<evidence type="ECO:0000313" key="3">
    <source>
        <dbReference type="Proteomes" id="UP000503088"/>
    </source>
</evidence>
<evidence type="ECO:0000313" key="2">
    <source>
        <dbReference type="EMBL" id="QKG84400.1"/>
    </source>
</evidence>
<feature type="transmembrane region" description="Helical" evidence="1">
    <location>
        <begin position="126"/>
        <end position="147"/>
    </location>
</feature>
<organism evidence="2 3">
    <name type="scientific">Kroppenstedtia pulmonis</name>
    <dbReference type="NCBI Taxonomy" id="1380685"/>
    <lineage>
        <taxon>Bacteria</taxon>
        <taxon>Bacillati</taxon>
        <taxon>Bacillota</taxon>
        <taxon>Bacilli</taxon>
        <taxon>Bacillales</taxon>
        <taxon>Thermoactinomycetaceae</taxon>
        <taxon>Kroppenstedtia</taxon>
    </lineage>
</organism>
<gene>
    <name evidence="2" type="ORF">GXN76_07850</name>
</gene>
<dbReference type="InterPro" id="IPR046192">
    <property type="entry name" value="DUF6220"/>
</dbReference>
<keyword evidence="3" id="KW-1185">Reference proteome</keyword>
<keyword evidence="1" id="KW-0472">Membrane</keyword>
<feature type="transmembrane region" description="Helical" evidence="1">
    <location>
        <begin position="98"/>
        <end position="120"/>
    </location>
</feature>